<dbReference type="InParanoid" id="A0A0Q2RVB2"/>
<dbReference type="Proteomes" id="UP000051221">
    <property type="component" value="Unassembled WGS sequence"/>
</dbReference>
<protein>
    <recommendedName>
        <fullName evidence="1">Wadjet protein JetD C-terminal domain-containing protein</fullName>
    </recommendedName>
</protein>
<evidence type="ECO:0000313" key="2">
    <source>
        <dbReference type="EMBL" id="KQH88022.1"/>
    </source>
</evidence>
<feature type="domain" description="Wadjet protein JetD C-terminal" evidence="1">
    <location>
        <begin position="117"/>
        <end position="252"/>
    </location>
</feature>
<comment type="caution">
    <text evidence="2">The sequence shown here is derived from an EMBL/GenBank/DDBJ whole genome shotgun (WGS) entry which is preliminary data.</text>
</comment>
<name>A0A0Q2RVB2_VIBFU</name>
<reference evidence="2 3" key="1">
    <citation type="submission" date="2015-08" db="EMBL/GenBank/DDBJ databases">
        <title>Antibacterial properties of a collection of Vibrionaceae strains.</title>
        <authorList>
            <person name="Giubergia S."/>
        </authorList>
    </citation>
    <scope>NUCLEOTIDE SEQUENCE [LARGE SCALE GENOMIC DNA]</scope>
    <source>
        <strain evidence="2 3">S0821</strain>
    </source>
</reference>
<dbReference type="AlphaFoldDB" id="A0A0Q2RVB2"/>
<gene>
    <name evidence="2" type="ORF">AMR76_01665</name>
</gene>
<dbReference type="InterPro" id="IPR024534">
    <property type="entry name" value="JetD_C"/>
</dbReference>
<dbReference type="Pfam" id="PF09983">
    <property type="entry name" value="JetD_C"/>
    <property type="match status" value="1"/>
</dbReference>
<accession>A0A0Q2RVB2</accession>
<dbReference type="RefSeq" id="WP_045385124.1">
    <property type="nucleotide sequence ID" value="NZ_LKHS01000001.1"/>
</dbReference>
<evidence type="ECO:0000259" key="1">
    <source>
        <dbReference type="Pfam" id="PF09983"/>
    </source>
</evidence>
<evidence type="ECO:0000313" key="3">
    <source>
        <dbReference type="Proteomes" id="UP000051221"/>
    </source>
</evidence>
<organism evidence="2 3">
    <name type="scientific">Vibrio furnissii</name>
    <dbReference type="NCBI Taxonomy" id="29494"/>
    <lineage>
        <taxon>Bacteria</taxon>
        <taxon>Pseudomonadati</taxon>
        <taxon>Pseudomonadota</taxon>
        <taxon>Gammaproteobacteria</taxon>
        <taxon>Vibrionales</taxon>
        <taxon>Vibrionaceae</taxon>
        <taxon>Vibrio</taxon>
    </lineage>
</organism>
<proteinExistence type="predicted"/>
<dbReference type="EMBL" id="LKHS01000001">
    <property type="protein sequence ID" value="KQH88022.1"/>
    <property type="molecule type" value="Genomic_DNA"/>
</dbReference>
<sequence length="254" mass="29011">MNVNDYLSKIEEGLPINLKGFIEKLSLKDPEQWMSIYKAKRVSKGHVLKVLDEERHTSFYTKDISSRTDGAKQGKSHAINTSFSHILLFNTTSFPNTPYVIVSSEGGVISSLPKLNDQAVVIENIENFYRYMSFMESIGREELIEHTDFLFGAGTQINNSLNLKFLTNYKRIYVAGDLDLGGLKIFRTLAMNVSDCHWLSPVDWGKFEAFFNLKPKSVSEWRQAISIASELNLEQEKQLLHTHRAFLEQEALLP</sequence>
<keyword evidence="3" id="KW-1185">Reference proteome</keyword>